<dbReference type="PANTHER" id="PTHR24113:SF15">
    <property type="entry name" value="NACHT DOMAIN-CONTAINING PROTEIN"/>
    <property type="match status" value="1"/>
</dbReference>
<dbReference type="GO" id="GO:0031267">
    <property type="term" value="F:small GTPase binding"/>
    <property type="evidence" value="ECO:0007669"/>
    <property type="project" value="TreeGrafter"/>
</dbReference>
<gene>
    <name evidence="1" type="ORF">NAEGRDRAFT_66398</name>
</gene>
<dbReference type="RefSeq" id="XP_002678312.1">
    <property type="nucleotide sequence ID" value="XM_002678266.1"/>
</dbReference>
<dbReference type="GO" id="GO:0005096">
    <property type="term" value="F:GTPase activator activity"/>
    <property type="evidence" value="ECO:0007669"/>
    <property type="project" value="InterPro"/>
</dbReference>
<dbReference type="Proteomes" id="UP000006671">
    <property type="component" value="Unassembled WGS sequence"/>
</dbReference>
<name>D2VC02_NAEGR</name>
<dbReference type="GeneID" id="8849202"/>
<dbReference type="AlphaFoldDB" id="D2VC02"/>
<dbReference type="InterPro" id="IPR032675">
    <property type="entry name" value="LRR_dom_sf"/>
</dbReference>
<dbReference type="InterPro" id="IPR001611">
    <property type="entry name" value="Leu-rich_rpt"/>
</dbReference>
<organism evidence="2">
    <name type="scientific">Naegleria gruberi</name>
    <name type="common">Amoeba</name>
    <dbReference type="NCBI Taxonomy" id="5762"/>
    <lineage>
        <taxon>Eukaryota</taxon>
        <taxon>Discoba</taxon>
        <taxon>Heterolobosea</taxon>
        <taxon>Tetramitia</taxon>
        <taxon>Eutetramitia</taxon>
        <taxon>Vahlkampfiidae</taxon>
        <taxon>Naegleria</taxon>
    </lineage>
</organism>
<dbReference type="VEuPathDB" id="AmoebaDB:NAEGRDRAFT_66398"/>
<dbReference type="SMART" id="SM00368">
    <property type="entry name" value="LRR_RI"/>
    <property type="match status" value="4"/>
</dbReference>
<protein>
    <submittedName>
        <fullName evidence="1">Predicted protein</fullName>
    </submittedName>
</protein>
<dbReference type="GO" id="GO:0005634">
    <property type="term" value="C:nucleus"/>
    <property type="evidence" value="ECO:0007669"/>
    <property type="project" value="TreeGrafter"/>
</dbReference>
<dbReference type="Pfam" id="PF13516">
    <property type="entry name" value="LRR_6"/>
    <property type="match status" value="3"/>
</dbReference>
<dbReference type="GO" id="GO:0005829">
    <property type="term" value="C:cytosol"/>
    <property type="evidence" value="ECO:0007669"/>
    <property type="project" value="TreeGrafter"/>
</dbReference>
<dbReference type="Gene3D" id="3.80.10.10">
    <property type="entry name" value="Ribonuclease Inhibitor"/>
    <property type="match status" value="4"/>
</dbReference>
<dbReference type="InterPro" id="IPR027038">
    <property type="entry name" value="RanGap"/>
</dbReference>
<proteinExistence type="predicted"/>
<dbReference type="GO" id="GO:0048471">
    <property type="term" value="C:perinuclear region of cytoplasm"/>
    <property type="evidence" value="ECO:0007669"/>
    <property type="project" value="TreeGrafter"/>
</dbReference>
<dbReference type="EMBL" id="GG738862">
    <property type="protein sequence ID" value="EFC45568.1"/>
    <property type="molecule type" value="Genomic_DNA"/>
</dbReference>
<evidence type="ECO:0000313" key="1">
    <source>
        <dbReference type="EMBL" id="EFC45568.1"/>
    </source>
</evidence>
<reference evidence="1 2" key="1">
    <citation type="journal article" date="2010" name="Cell">
        <title>The genome of Naegleria gruberi illuminates early eukaryotic versatility.</title>
        <authorList>
            <person name="Fritz-Laylin L.K."/>
            <person name="Prochnik S.E."/>
            <person name="Ginger M.L."/>
            <person name="Dacks J.B."/>
            <person name="Carpenter M.L."/>
            <person name="Field M.C."/>
            <person name="Kuo A."/>
            <person name="Paredez A."/>
            <person name="Chapman J."/>
            <person name="Pham J."/>
            <person name="Shu S."/>
            <person name="Neupane R."/>
            <person name="Cipriano M."/>
            <person name="Mancuso J."/>
            <person name="Tu H."/>
            <person name="Salamov A."/>
            <person name="Lindquist E."/>
            <person name="Shapiro H."/>
            <person name="Lucas S."/>
            <person name="Grigoriev I.V."/>
            <person name="Cande W.Z."/>
            <person name="Fulton C."/>
            <person name="Rokhsar D.S."/>
            <person name="Dawson S.C."/>
        </authorList>
    </citation>
    <scope>NUCLEOTIDE SEQUENCE [LARGE SCALE GENOMIC DNA]</scope>
    <source>
        <strain evidence="1 2">NEG-M</strain>
    </source>
</reference>
<dbReference type="PANTHER" id="PTHR24113">
    <property type="entry name" value="RAN GTPASE-ACTIVATING PROTEIN 1"/>
    <property type="match status" value="1"/>
</dbReference>
<dbReference type="GO" id="GO:0006913">
    <property type="term" value="P:nucleocytoplasmic transport"/>
    <property type="evidence" value="ECO:0007669"/>
    <property type="project" value="TreeGrafter"/>
</dbReference>
<dbReference type="KEGG" id="ngr:NAEGRDRAFT_66398"/>
<dbReference type="SUPFAM" id="SSF52047">
    <property type="entry name" value="RNI-like"/>
    <property type="match status" value="1"/>
</dbReference>
<evidence type="ECO:0000313" key="2">
    <source>
        <dbReference type="Proteomes" id="UP000006671"/>
    </source>
</evidence>
<keyword evidence="2" id="KW-1185">Reference proteome</keyword>
<sequence length="366" mass="40216">MECYALDEEACLRLVTEICKSKSLKSISLRNCKMNVECGQILVNSPLVNQLESLSLANCGLKNECIQLICDSMKNLTELDVSASYLTYESGLKVIATSPNMKNLKTLNIGCVYGIPNDVARLFETLTQLTSLDISKYKIGLRGCKSLSESFKSLTSLHVWDCEIGVEGAKCLSEIKTLKQLTCPSNDLGVEGSKHIGTMTQLIFLNIGLNNIGAEGAEHISKLVNLKQLFITANSIGGKGAKHIAEMTNLTELQITSNDIGDEGAKSLSKLLKLRKLCCNNNGVGNEGALAIANNLIELEKIELNDNPNVIDEGAKAIIDLPFVKSVELSRDNLSEETQQYCYKKMPRGLLMFAKRDWEYDGEFDE</sequence>
<dbReference type="OrthoDB" id="184583at2759"/>
<dbReference type="InParanoid" id="D2VC02"/>
<accession>D2VC02</accession>